<evidence type="ECO:0000313" key="3">
    <source>
        <dbReference type="Proteomes" id="UP000006732"/>
    </source>
</evidence>
<proteinExistence type="predicted"/>
<protein>
    <submittedName>
        <fullName evidence="2">ABC-type Co2+ transport system periplasmic component-like protein</fullName>
    </submittedName>
</protein>
<accession>A1ANF2</accession>
<reference evidence="2 3" key="1">
    <citation type="submission" date="2006-10" db="EMBL/GenBank/DDBJ databases">
        <title>Complete sequence of chromosome of Pelobacter propionicus DSM 2379.</title>
        <authorList>
            <consortium name="US DOE Joint Genome Institute"/>
            <person name="Copeland A."/>
            <person name="Lucas S."/>
            <person name="Lapidus A."/>
            <person name="Barry K."/>
            <person name="Detter J.C."/>
            <person name="Glavina del Rio T."/>
            <person name="Hammon N."/>
            <person name="Israni S."/>
            <person name="Dalin E."/>
            <person name="Tice H."/>
            <person name="Pitluck S."/>
            <person name="Saunders E."/>
            <person name="Brettin T."/>
            <person name="Bruce D."/>
            <person name="Han C."/>
            <person name="Tapia R."/>
            <person name="Schmutz J."/>
            <person name="Larimer F."/>
            <person name="Land M."/>
            <person name="Hauser L."/>
            <person name="Kyrpides N."/>
            <person name="Kim E."/>
            <person name="Lovley D."/>
            <person name="Richardson P."/>
        </authorList>
    </citation>
    <scope>NUCLEOTIDE SEQUENCE [LARGE SCALE GENOMIC DNA]</scope>
    <source>
        <strain evidence="3">DSM 2379 / NBRC 103807 / OttBd1</strain>
    </source>
</reference>
<dbReference type="AlphaFoldDB" id="A1ANF2"/>
<name>A1ANF2_PELPD</name>
<keyword evidence="3" id="KW-1185">Reference proteome</keyword>
<dbReference type="RefSeq" id="WP_011735174.1">
    <property type="nucleotide sequence ID" value="NC_008609.1"/>
</dbReference>
<dbReference type="STRING" id="338966.Ppro_1251"/>
<organism evidence="2 3">
    <name type="scientific">Pelobacter propionicus (strain DSM 2379 / NBRC 103807 / OttBd1)</name>
    <dbReference type="NCBI Taxonomy" id="338966"/>
    <lineage>
        <taxon>Bacteria</taxon>
        <taxon>Pseudomonadati</taxon>
        <taxon>Thermodesulfobacteriota</taxon>
        <taxon>Desulfuromonadia</taxon>
        <taxon>Desulfuromonadales</taxon>
        <taxon>Desulfuromonadaceae</taxon>
        <taxon>Pelobacter</taxon>
    </lineage>
</organism>
<feature type="chain" id="PRO_5002631804" evidence="1">
    <location>
        <begin position="21"/>
        <end position="252"/>
    </location>
</feature>
<dbReference type="InterPro" id="IPR019613">
    <property type="entry name" value="DUF4198"/>
</dbReference>
<dbReference type="Pfam" id="PF10670">
    <property type="entry name" value="DUF4198"/>
    <property type="match status" value="1"/>
</dbReference>
<keyword evidence="1" id="KW-0732">Signal</keyword>
<evidence type="ECO:0000313" key="2">
    <source>
        <dbReference type="EMBL" id="ABK98872.1"/>
    </source>
</evidence>
<dbReference type="HOGENOM" id="CLU_089873_0_0_7"/>
<dbReference type="EMBL" id="CP000482">
    <property type="protein sequence ID" value="ABK98872.1"/>
    <property type="molecule type" value="Genomic_DNA"/>
</dbReference>
<sequence>MKLIRLIPLFVFCMTSVAQGHMLWLAPAEHSLKSGGTTTIDIGWGHSYPGGEKLKEENIEGVFAVDSSGRRTQLERIAPARYRFAPRSKGNHTIVVTQRPGFMSTTPDGRRMGSRREHGDAVSCMHFAMSGKTVISVGSKDRKRSGRPILPFEIIPLKGTDKARVGDEVSLMLYFNGKPLPNVKLKAVDADSARRKEGSWAQEAVSDSKGVARIRLGAKGQWLITAHYEKPYQDTAVCDKDMYLTTLTLTIK</sequence>
<evidence type="ECO:0000256" key="1">
    <source>
        <dbReference type="SAM" id="SignalP"/>
    </source>
</evidence>
<gene>
    <name evidence="2" type="ordered locus">Ppro_1251</name>
</gene>
<dbReference type="Proteomes" id="UP000006732">
    <property type="component" value="Chromosome"/>
</dbReference>
<feature type="signal peptide" evidence="1">
    <location>
        <begin position="1"/>
        <end position="20"/>
    </location>
</feature>
<dbReference type="eggNOG" id="COG5266">
    <property type="taxonomic scope" value="Bacteria"/>
</dbReference>
<dbReference type="KEGG" id="ppd:Ppro_1251"/>